<dbReference type="VEuPathDB" id="CryptoDB:Vbra_13594"/>
<dbReference type="Proteomes" id="UP000041254">
    <property type="component" value="Unassembled WGS sequence"/>
</dbReference>
<feature type="chain" id="PRO_5005188370" description="OTU domain-containing protein" evidence="2">
    <location>
        <begin position="27"/>
        <end position="260"/>
    </location>
</feature>
<protein>
    <recommendedName>
        <fullName evidence="5">OTU domain-containing protein</fullName>
    </recommendedName>
</protein>
<evidence type="ECO:0000256" key="2">
    <source>
        <dbReference type="SAM" id="SignalP"/>
    </source>
</evidence>
<sequence>MMLRTGAFFGLLFCVVVCVLLGTEDGRPLSREGFTCVAGCNYTCAGAASFAGRPGTSTDGPVHLEDGVELPTAVSDKPLVLLRYARVRSHDSLRDIPTGLLQDIVWLRSSRGLRKRRNQLIRAIRGNPYARKRRPSRAPSGPQLARRRQLEQARAAVQQVLRQPVEGGVAFDETGGSLTRQLASLRIPLMVIEQPKDNHCFFHCLAQQLQDTCSGCVHPTSDPLLLKRYILSVLEREFATAQLPQGVVDPVGLASANMAR</sequence>
<gene>
    <name evidence="3" type="ORF">Vbra_13594</name>
</gene>
<proteinExistence type="predicted"/>
<accession>A0A0G4EVV7</accession>
<keyword evidence="4" id="KW-1185">Reference proteome</keyword>
<name>A0A0G4EVV7_VITBC</name>
<evidence type="ECO:0000313" key="3">
    <source>
        <dbReference type="EMBL" id="CEM02445.1"/>
    </source>
</evidence>
<dbReference type="InParanoid" id="A0A0G4EVV7"/>
<feature type="region of interest" description="Disordered" evidence="1">
    <location>
        <begin position="129"/>
        <end position="149"/>
    </location>
</feature>
<dbReference type="AlphaFoldDB" id="A0A0G4EVV7"/>
<evidence type="ECO:0000256" key="1">
    <source>
        <dbReference type="SAM" id="MobiDB-lite"/>
    </source>
</evidence>
<feature type="signal peptide" evidence="2">
    <location>
        <begin position="1"/>
        <end position="26"/>
    </location>
</feature>
<evidence type="ECO:0008006" key="5">
    <source>
        <dbReference type="Google" id="ProtNLM"/>
    </source>
</evidence>
<evidence type="ECO:0000313" key="4">
    <source>
        <dbReference type="Proteomes" id="UP000041254"/>
    </source>
</evidence>
<dbReference type="EMBL" id="CDMY01000326">
    <property type="protein sequence ID" value="CEM02445.1"/>
    <property type="molecule type" value="Genomic_DNA"/>
</dbReference>
<organism evidence="3 4">
    <name type="scientific">Vitrella brassicaformis (strain CCMP3155)</name>
    <dbReference type="NCBI Taxonomy" id="1169540"/>
    <lineage>
        <taxon>Eukaryota</taxon>
        <taxon>Sar</taxon>
        <taxon>Alveolata</taxon>
        <taxon>Colpodellida</taxon>
        <taxon>Vitrellaceae</taxon>
        <taxon>Vitrella</taxon>
    </lineage>
</organism>
<keyword evidence="2" id="KW-0732">Signal</keyword>
<reference evidence="3 4" key="1">
    <citation type="submission" date="2014-11" db="EMBL/GenBank/DDBJ databases">
        <authorList>
            <person name="Zhu J."/>
            <person name="Qi W."/>
            <person name="Song R."/>
        </authorList>
    </citation>
    <scope>NUCLEOTIDE SEQUENCE [LARGE SCALE GENOMIC DNA]</scope>
</reference>